<reference evidence="1 2" key="1">
    <citation type="submission" date="2017-08" db="EMBL/GenBank/DDBJ databases">
        <title>Draft genome sequence of pheromone producing symbiont Morganella morganii, of the female New Zealand grass grub Costelytra giveni.</title>
        <authorList>
            <person name="Laugraud A."/>
            <person name="Young S.D."/>
            <person name="Hurst M.H."/>
        </authorList>
    </citation>
    <scope>NUCLEOTIDE SEQUENCE [LARGE SCALE GENOMIC DNA]</scope>
    <source>
        <strain evidence="1 2">MMsCG</strain>
    </source>
</reference>
<organism evidence="1 2">
    <name type="scientific">Morganella morganii</name>
    <name type="common">Proteus morganii</name>
    <dbReference type="NCBI Taxonomy" id="582"/>
    <lineage>
        <taxon>Bacteria</taxon>
        <taxon>Pseudomonadati</taxon>
        <taxon>Pseudomonadota</taxon>
        <taxon>Gammaproteobacteria</taxon>
        <taxon>Enterobacterales</taxon>
        <taxon>Morganellaceae</taxon>
        <taxon>Morganella</taxon>
    </lineage>
</organism>
<name>A0A433ZUH5_MORMO</name>
<gene>
    <name evidence="1" type="ORF">CKG00_04620</name>
</gene>
<evidence type="ECO:0000313" key="2">
    <source>
        <dbReference type="Proteomes" id="UP000286908"/>
    </source>
</evidence>
<proteinExistence type="predicted"/>
<evidence type="ECO:0000313" key="1">
    <source>
        <dbReference type="EMBL" id="RUT65767.1"/>
    </source>
</evidence>
<accession>A0A433ZUH5</accession>
<comment type="caution">
    <text evidence="1">The sequence shown here is derived from an EMBL/GenBank/DDBJ whole genome shotgun (WGS) entry which is preliminary data.</text>
</comment>
<dbReference type="Proteomes" id="UP000286908">
    <property type="component" value="Unassembled WGS sequence"/>
</dbReference>
<protein>
    <submittedName>
        <fullName evidence="1">Uncharacterized protein</fullName>
    </submittedName>
</protein>
<dbReference type="AlphaFoldDB" id="A0A433ZUH5"/>
<sequence length="87" mass="10182">MLRLRLFIFLNMPAGRQPDAELRVAMEQKTAMAVTDQAGGGKNGLREQQSRFCIADRVFTFYLPQRIKRTTFYRSYMLAPDKREHLI</sequence>
<dbReference type="EMBL" id="NRQY01000001">
    <property type="protein sequence ID" value="RUT65767.1"/>
    <property type="molecule type" value="Genomic_DNA"/>
</dbReference>